<dbReference type="Gene3D" id="2.60.40.10">
    <property type="entry name" value="Immunoglobulins"/>
    <property type="match status" value="1"/>
</dbReference>
<dbReference type="NCBIfam" id="NF033708">
    <property type="entry name" value="T9SS_Cterm_ChiA"/>
    <property type="match status" value="1"/>
</dbReference>
<dbReference type="RefSeq" id="WP_133242687.1">
    <property type="nucleotide sequence ID" value="NZ_QCZI01000031.1"/>
</dbReference>
<feature type="non-terminal residue" evidence="1">
    <location>
        <position position="1"/>
    </location>
</feature>
<proteinExistence type="predicted"/>
<evidence type="ECO:0000313" key="2">
    <source>
        <dbReference type="Proteomes" id="UP000245449"/>
    </source>
</evidence>
<organism evidence="1 2">
    <name type="scientific">Flavobacterium psychrotolerans</name>
    <dbReference type="NCBI Taxonomy" id="2169410"/>
    <lineage>
        <taxon>Bacteria</taxon>
        <taxon>Pseudomonadati</taxon>
        <taxon>Bacteroidota</taxon>
        <taxon>Flavobacteriia</taxon>
        <taxon>Flavobacteriales</taxon>
        <taxon>Flavobacteriaceae</taxon>
        <taxon>Flavobacterium</taxon>
    </lineage>
</organism>
<evidence type="ECO:0008006" key="3">
    <source>
        <dbReference type="Google" id="ProtNLM"/>
    </source>
</evidence>
<dbReference type="Proteomes" id="UP000245449">
    <property type="component" value="Unassembled WGS sequence"/>
</dbReference>
<dbReference type="InterPro" id="IPR013783">
    <property type="entry name" value="Ig-like_fold"/>
</dbReference>
<reference evidence="1 2" key="1">
    <citation type="submission" date="2018-04" db="EMBL/GenBank/DDBJ databases">
        <title>Flavobacterium sp. nov., isolated from glacier ice.</title>
        <authorList>
            <person name="Liu Q."/>
            <person name="Xin Y.-H."/>
        </authorList>
    </citation>
    <scope>NUCLEOTIDE SEQUENCE [LARGE SCALE GENOMIC DNA]</scope>
    <source>
        <strain evidence="1 2">RB1R5</strain>
    </source>
</reference>
<dbReference type="EMBL" id="QCZI01000031">
    <property type="protein sequence ID" value="PWA03872.1"/>
    <property type="molecule type" value="Genomic_DNA"/>
</dbReference>
<accession>A0A2U1JFH9</accession>
<sequence>TTATNGSTQSTCITTGGAATLSGNTPSVGTGAWTVVSGPSTSSAQFSSTTNPTAVFTPAGGVGSYVLRWTITNGSCASFANATITVSTGSPDGANLQYWSASPGAQQVCLGGNFTAFGQVYKVGVTDGAGQGAGVEAQFGYNTTNNNPNTAGWTWAAATFNQDKSPGKDEYQYTFTPPGAGTYYFTFRYRLGGCTWIYGGYQNNYDVNPSGGFWDGVSFVSGQASVSASAPTAAAGPDISQCNNGTFTMAGNTASPGTGTWTVVSTSGPSPTIVTPGSSTTTVTGIAFGATATLRWTIVNSPCPSTQDDVILTNSSTNTWLGGISTDWNTAGNWCGGVPISGSNVVIPSGTTFSPSIYQTANAVANSVNINTGATLSMSNAYVLSITAAGNFTNAGTFSAGNGTVSFLGAGTIAGATATTFNNVTVAGAVNFGTASTVNGNLTINTGGSVLTNAPFYGSSSTLIYNTGGTYGRNTEWSATSGKGYPNNMTIQNNTILDVVNGSTAYKKIGGNLTIAGTTALLFSELLINNMPAVAPGALGVTGIGVHVLGNIINDGKIVLSGTTTARLTGNNFVNGNSNATAEVLLPAGNPNVGADLEVTGDFTDNAIITSNDRAVFFTGTGIQDVAGTAPGTFNVDYIVVEKTAGSGPVLLNRDLLVGGSQGGIVIKTFSANDIIDLNGHTLTVGTAGVINTMVGNGSFKGNSSSNLIINGVGSIGTIYFDQTTPGTTNVLNNLTLNRTTSGGFSLGSDVNVLGALTLTAGTVNLGSSNMTIGASGSIGVTSPDATKMIIASGTGELRKTYSGVGSFTFPIGDNTATAEYSPVTLNFTAAGAFGGYAGVNVTDAKHPSNASTTDYITRYWSVTTSGITTPTCTASFVYLDADIAGTEASLNGGRYLSSTWNCLDAVTTGTNTISKSVTAFGDFTAGEFDLMGCCVNPTSGGTIATAQSICSGGDPAAFTSTASPTGQYGTLEYKWQSSTTSAGAGFADIALATALTYDAPSGLSQTTWYKRLSRVTCKSTWTGAAESNVLQVTVYNPSTAAVISGTATICPGTSTNLQVAITGGSSPFTVVYNDGTGNHTVNSYTSGSNISVSPSSTTTYTLVSVTSVGGCVGTSNSGSAVVTTGGTTTWNGSTWTNGAPTSTSTVIMAGNYTSSINGGNINACSLTVASGNVIISSGNYVNLSGALTVTSGSFTVENNANLVQSGTTNTNSGNIIVKRNSSSLYLLDYTLWSSPVDVQNLYDFSPNTVANRFYYYDSATNFYTPISAANNFNVGQGYLIRVPRTFSATTPSVYNGVFTGKPNSGTITYAMNAGYNAVGNPYPSQINVWDFVNGNPTISGTLYFWRKRNDPNATSYATLTKLAYVGNAAAGGDTGSSYFDTNTTSASNWVVNVAQGFLVEAASASSLVFNNTMRRSENNGNQFFRNSNAALSDISLYWLNLTNNNGVFNQTAIGYTADATLGVDRGIDGVNINSTNYLCSSIDGNPYSIQGRPEFTLSDIVPLEFKVATAGGYSIAIDHFNGLFTNQGITLKDNLTNTIHDLKAGGYSFTSEAGSFKNRFEIVYQNALAVNQSIFNENNVIAYKQNQDIVINTGKTMMSNVKVYDIRGRLLLSKDNINATQTKLFVGTTQEVLIVKIGSDEAGTVTKKVIN</sequence>
<name>A0A2U1JFH9_9FLAO</name>
<comment type="caution">
    <text evidence="1">The sequence shown here is derived from an EMBL/GenBank/DDBJ whole genome shotgun (WGS) entry which is preliminary data.</text>
</comment>
<dbReference type="OrthoDB" id="1652165at2"/>
<gene>
    <name evidence="1" type="ORF">DB895_13920</name>
</gene>
<protein>
    <recommendedName>
        <fullName evidence="3">T9SS sorting signal type C domain-containing protein</fullName>
    </recommendedName>
</protein>
<keyword evidence="2" id="KW-1185">Reference proteome</keyword>
<evidence type="ECO:0000313" key="1">
    <source>
        <dbReference type="EMBL" id="PWA03872.1"/>
    </source>
</evidence>